<dbReference type="PANTHER" id="PTHR13822">
    <property type="entry name" value="ATP SYNTHASE DELTA/EPSILON CHAIN"/>
    <property type="match status" value="1"/>
</dbReference>
<comment type="subunit">
    <text evidence="9">F-type ATPases have 2 components, CF(1) - the catalytic core - and CF(0) - the membrane proton channel. CF(1) has five subunits: alpha(3), beta(3), gamma(1), delta(1), epsilon(1). CF(0) has three main subunits: a, b and c.</text>
</comment>
<name>E4RQZ0_LEAB4</name>
<sequence>MRLEITTPEKNVFSGEVDLVTLPGKEGQFQILKDHAPMVSTLATGELVYEISGKKESITVEGGVVQVQNNKVLVLAEGVI</sequence>
<evidence type="ECO:0000256" key="7">
    <source>
        <dbReference type="ARBA" id="ARBA00023196"/>
    </source>
</evidence>
<gene>
    <name evidence="11" type="ordered locus">Lbys_2771</name>
</gene>
<evidence type="ECO:0000256" key="1">
    <source>
        <dbReference type="ARBA" id="ARBA00003543"/>
    </source>
</evidence>
<reference key="1">
    <citation type="submission" date="2010-11" db="EMBL/GenBank/DDBJ databases">
        <title>The complete genome of Leadbetterella byssophila DSM 17132.</title>
        <authorList>
            <consortium name="US DOE Joint Genome Institute (JGI-PGF)"/>
            <person name="Lucas S."/>
            <person name="Copeland A."/>
            <person name="Lapidus A."/>
            <person name="Glavina del Rio T."/>
            <person name="Dalin E."/>
            <person name="Tice H."/>
            <person name="Bruce D."/>
            <person name="Goodwin L."/>
            <person name="Pitluck S."/>
            <person name="Kyrpides N."/>
            <person name="Mavromatis K."/>
            <person name="Ivanova N."/>
            <person name="Teshima H."/>
            <person name="Brettin T."/>
            <person name="Detter J.C."/>
            <person name="Han C."/>
            <person name="Tapia R."/>
            <person name="Land M."/>
            <person name="Hauser L."/>
            <person name="Markowitz V."/>
            <person name="Cheng J.-F."/>
            <person name="Hugenholtz P."/>
            <person name="Woyke T."/>
            <person name="Wu D."/>
            <person name="Tindall B."/>
            <person name="Pomrenke H.G."/>
            <person name="Brambilla E."/>
            <person name="Klenk H.-P."/>
            <person name="Eisen J.A."/>
        </authorList>
    </citation>
    <scope>NUCLEOTIDE SEQUENCE [LARGE SCALE GENOMIC DNA]</scope>
    <source>
        <strain>DSM 17132</strain>
    </source>
</reference>
<feature type="domain" description="ATP synthase F1 complex delta/epsilon subunit N-terminal" evidence="10">
    <location>
        <begin position="1"/>
        <end position="77"/>
    </location>
</feature>
<dbReference type="EMBL" id="CP002305">
    <property type="protein sequence ID" value="ADQ18433.1"/>
    <property type="molecule type" value="Genomic_DNA"/>
</dbReference>
<keyword evidence="5 9" id="KW-0406">Ion transport</keyword>
<comment type="function">
    <text evidence="1">Produces ATP from ADP in the presence of a proton gradient across the membrane.</text>
</comment>
<dbReference type="KEGG" id="lby:Lbys_2771"/>
<evidence type="ECO:0000313" key="12">
    <source>
        <dbReference type="Proteomes" id="UP000007435"/>
    </source>
</evidence>
<dbReference type="OrthoDB" id="5294255at2"/>
<dbReference type="eggNOG" id="COG0355">
    <property type="taxonomic scope" value="Bacteria"/>
</dbReference>
<keyword evidence="6" id="KW-0472">Membrane</keyword>
<evidence type="ECO:0000256" key="5">
    <source>
        <dbReference type="ARBA" id="ARBA00023065"/>
    </source>
</evidence>
<dbReference type="AlphaFoldDB" id="E4RQZ0"/>
<accession>E4RQZ0</accession>
<evidence type="ECO:0000256" key="4">
    <source>
        <dbReference type="ARBA" id="ARBA00022448"/>
    </source>
</evidence>
<dbReference type="PANTHER" id="PTHR13822:SF10">
    <property type="entry name" value="ATP SYNTHASE EPSILON CHAIN, CHLOROPLASTIC"/>
    <property type="match status" value="1"/>
</dbReference>
<keyword evidence="8 9" id="KW-0066">ATP synthesis</keyword>
<dbReference type="HOGENOM" id="CLU_084338_4_1_10"/>
<keyword evidence="7 9" id="KW-0139">CF(1)</keyword>
<protein>
    <submittedName>
        <fullName evidence="11">ATP synthase F1 subcomplex epsilon subunit</fullName>
    </submittedName>
</protein>
<dbReference type="CDD" id="cd12152">
    <property type="entry name" value="F1-ATPase_delta"/>
    <property type="match status" value="1"/>
</dbReference>
<comment type="similarity">
    <text evidence="3 9">Belongs to the ATPase epsilon chain family.</text>
</comment>
<keyword evidence="12" id="KW-1185">Reference proteome</keyword>
<comment type="subcellular location">
    <subcellularLocation>
        <location evidence="2">Endomembrane system</location>
        <topology evidence="2">Peripheral membrane protein</topology>
    </subcellularLocation>
</comment>
<evidence type="ECO:0000256" key="6">
    <source>
        <dbReference type="ARBA" id="ARBA00023136"/>
    </source>
</evidence>
<dbReference type="Gene3D" id="2.60.15.10">
    <property type="entry name" value="F0F1 ATP synthase delta/epsilon subunit, N-terminal"/>
    <property type="match status" value="1"/>
</dbReference>
<dbReference type="STRING" id="649349.Lbys_2771"/>
<dbReference type="NCBIfam" id="TIGR01216">
    <property type="entry name" value="ATP_synt_epsi"/>
    <property type="match status" value="1"/>
</dbReference>
<evidence type="ECO:0000259" key="10">
    <source>
        <dbReference type="Pfam" id="PF02823"/>
    </source>
</evidence>
<proteinExistence type="inferred from homology"/>
<evidence type="ECO:0000256" key="3">
    <source>
        <dbReference type="ARBA" id="ARBA00005712"/>
    </source>
</evidence>
<reference evidence="11 12" key="2">
    <citation type="journal article" date="2011" name="Stand. Genomic Sci.">
        <title>Complete genome sequence of Leadbetterella byssophila type strain (4M15).</title>
        <authorList>
            <person name="Abt B."/>
            <person name="Teshima H."/>
            <person name="Lucas S."/>
            <person name="Lapidus A."/>
            <person name="Del Rio T.G."/>
            <person name="Nolan M."/>
            <person name="Tice H."/>
            <person name="Cheng J.F."/>
            <person name="Pitluck S."/>
            <person name="Liolios K."/>
            <person name="Pagani I."/>
            <person name="Ivanova N."/>
            <person name="Mavromatis K."/>
            <person name="Pati A."/>
            <person name="Tapia R."/>
            <person name="Han C."/>
            <person name="Goodwin L."/>
            <person name="Chen A."/>
            <person name="Palaniappan K."/>
            <person name="Land M."/>
            <person name="Hauser L."/>
            <person name="Chang Y.J."/>
            <person name="Jeffries C.D."/>
            <person name="Rohde M."/>
            <person name="Goker M."/>
            <person name="Tindall B.J."/>
            <person name="Detter J.C."/>
            <person name="Woyke T."/>
            <person name="Bristow J."/>
            <person name="Eisen J.A."/>
            <person name="Markowitz V."/>
            <person name="Hugenholtz P."/>
            <person name="Klenk H.P."/>
            <person name="Kyrpides N.C."/>
        </authorList>
    </citation>
    <scope>NUCLEOTIDE SEQUENCE [LARGE SCALE GENOMIC DNA]</scope>
    <source>
        <strain evidence="12">DSM 17132 / JCM 16389 / KACC 11308 / NBRC 106382 / 4M15</strain>
    </source>
</reference>
<keyword evidence="4 9" id="KW-0813">Transport</keyword>
<dbReference type="RefSeq" id="WP_013409465.1">
    <property type="nucleotide sequence ID" value="NC_014655.1"/>
</dbReference>
<evidence type="ECO:0000256" key="8">
    <source>
        <dbReference type="ARBA" id="ARBA00023310"/>
    </source>
</evidence>
<evidence type="ECO:0000256" key="2">
    <source>
        <dbReference type="ARBA" id="ARBA00004184"/>
    </source>
</evidence>
<evidence type="ECO:0000313" key="11">
    <source>
        <dbReference type="EMBL" id="ADQ18433.1"/>
    </source>
</evidence>
<dbReference type="InterPro" id="IPR001469">
    <property type="entry name" value="ATP_synth_F1_dsu/esu"/>
</dbReference>
<dbReference type="GO" id="GO:0012505">
    <property type="term" value="C:endomembrane system"/>
    <property type="evidence" value="ECO:0007669"/>
    <property type="project" value="UniProtKB-SubCell"/>
</dbReference>
<dbReference type="Proteomes" id="UP000007435">
    <property type="component" value="Chromosome"/>
</dbReference>
<evidence type="ECO:0000256" key="9">
    <source>
        <dbReference type="RuleBase" id="RU003656"/>
    </source>
</evidence>
<dbReference type="InterPro" id="IPR020546">
    <property type="entry name" value="ATP_synth_F1_dsu/esu_N"/>
</dbReference>
<dbReference type="Pfam" id="PF02823">
    <property type="entry name" value="ATP-synt_DE_N"/>
    <property type="match status" value="1"/>
</dbReference>
<dbReference type="GO" id="GO:0045259">
    <property type="term" value="C:proton-transporting ATP synthase complex"/>
    <property type="evidence" value="ECO:0007669"/>
    <property type="project" value="UniProtKB-KW"/>
</dbReference>
<dbReference type="GO" id="GO:0046933">
    <property type="term" value="F:proton-transporting ATP synthase activity, rotational mechanism"/>
    <property type="evidence" value="ECO:0007669"/>
    <property type="project" value="InterPro"/>
</dbReference>
<dbReference type="InterPro" id="IPR036771">
    <property type="entry name" value="ATPsynth_dsu/esu_N"/>
</dbReference>
<dbReference type="SUPFAM" id="SSF51344">
    <property type="entry name" value="Epsilon subunit of F1F0-ATP synthase N-terminal domain"/>
    <property type="match status" value="1"/>
</dbReference>
<organism evidence="11 12">
    <name type="scientific">Leadbetterella byssophila (strain DSM 17132 / JCM 16389 / KACC 11308 / NBRC 106382 / 4M15)</name>
    <dbReference type="NCBI Taxonomy" id="649349"/>
    <lineage>
        <taxon>Bacteria</taxon>
        <taxon>Pseudomonadati</taxon>
        <taxon>Bacteroidota</taxon>
        <taxon>Cytophagia</taxon>
        <taxon>Cytophagales</taxon>
        <taxon>Leadbetterellaceae</taxon>
        <taxon>Leadbetterella</taxon>
    </lineage>
</organism>